<dbReference type="InterPro" id="IPR006093">
    <property type="entry name" value="Oxy_OxRdtase_FAD_BS"/>
</dbReference>
<dbReference type="Pfam" id="PF09265">
    <property type="entry name" value="Cytokin-bind"/>
    <property type="match status" value="1"/>
</dbReference>
<dbReference type="AlphaFoldDB" id="A0A328E1V4"/>
<name>A0A328E1V4_9ASTE</name>
<dbReference type="InterPro" id="IPR016167">
    <property type="entry name" value="FAD-bd_PCMH_sub1"/>
</dbReference>
<keyword evidence="8" id="KW-0732">Signal</keyword>
<dbReference type="InterPro" id="IPR050432">
    <property type="entry name" value="FAD-linked_Oxidoreductases_BP"/>
</dbReference>
<dbReference type="GO" id="GO:0071949">
    <property type="term" value="F:FAD binding"/>
    <property type="evidence" value="ECO:0007669"/>
    <property type="project" value="InterPro"/>
</dbReference>
<dbReference type="PROSITE" id="PS51387">
    <property type="entry name" value="FAD_PCMH"/>
    <property type="match status" value="1"/>
</dbReference>
<keyword evidence="5" id="KW-0274">FAD</keyword>
<organism evidence="10 11">
    <name type="scientific">Cuscuta australis</name>
    <dbReference type="NCBI Taxonomy" id="267555"/>
    <lineage>
        <taxon>Eukaryota</taxon>
        <taxon>Viridiplantae</taxon>
        <taxon>Streptophyta</taxon>
        <taxon>Embryophyta</taxon>
        <taxon>Tracheophyta</taxon>
        <taxon>Spermatophyta</taxon>
        <taxon>Magnoliopsida</taxon>
        <taxon>eudicotyledons</taxon>
        <taxon>Gunneridae</taxon>
        <taxon>Pentapetalae</taxon>
        <taxon>asterids</taxon>
        <taxon>lamiids</taxon>
        <taxon>Solanales</taxon>
        <taxon>Convolvulaceae</taxon>
        <taxon>Cuscuteae</taxon>
        <taxon>Cuscuta</taxon>
        <taxon>Cuscuta subgen. Grammica</taxon>
        <taxon>Cuscuta sect. Cleistogrammica</taxon>
    </lineage>
</organism>
<keyword evidence="4" id="KW-0285">Flavoprotein</keyword>
<feature type="chain" id="PRO_5016276337" description="cytokinin dehydrogenase" evidence="8">
    <location>
        <begin position="20"/>
        <end position="535"/>
    </location>
</feature>
<accession>A0A328E1V4</accession>
<dbReference type="InterPro" id="IPR015345">
    <property type="entry name" value="Cytokinin_DH_FAD/cytokin-bd"/>
</dbReference>
<dbReference type="InterPro" id="IPR016166">
    <property type="entry name" value="FAD-bd_PCMH"/>
</dbReference>
<proteinExistence type="inferred from homology"/>
<gene>
    <name evidence="10" type="ORF">DM860_010575</name>
</gene>
<evidence type="ECO:0000256" key="7">
    <source>
        <dbReference type="ARBA" id="ARBA00048224"/>
    </source>
</evidence>
<dbReference type="PANTHER" id="PTHR13878">
    <property type="entry name" value="GULONOLACTONE OXIDASE"/>
    <property type="match status" value="1"/>
</dbReference>
<dbReference type="Gene3D" id="3.40.462.10">
    <property type="entry name" value="FAD-linked oxidases, C-terminal domain"/>
    <property type="match status" value="1"/>
</dbReference>
<comment type="cofactor">
    <cofactor evidence="1">
        <name>FAD</name>
        <dbReference type="ChEBI" id="CHEBI:57692"/>
    </cofactor>
</comment>
<evidence type="ECO:0000313" key="11">
    <source>
        <dbReference type="Proteomes" id="UP000249390"/>
    </source>
</evidence>
<evidence type="ECO:0000256" key="2">
    <source>
        <dbReference type="ARBA" id="ARBA00005466"/>
    </source>
</evidence>
<evidence type="ECO:0000256" key="8">
    <source>
        <dbReference type="SAM" id="SignalP"/>
    </source>
</evidence>
<evidence type="ECO:0000256" key="1">
    <source>
        <dbReference type="ARBA" id="ARBA00001974"/>
    </source>
</evidence>
<dbReference type="Pfam" id="PF01565">
    <property type="entry name" value="FAD_binding_4"/>
    <property type="match status" value="1"/>
</dbReference>
<dbReference type="InterPro" id="IPR016170">
    <property type="entry name" value="Cytok_DH_C_sf"/>
</dbReference>
<comment type="catalytic activity">
    <reaction evidence="7">
        <text>N(6)-dimethylallyladenine + A + H2O = 3-methyl-2-butenal + adenine + AH2</text>
        <dbReference type="Rhea" id="RHEA:13625"/>
        <dbReference type="ChEBI" id="CHEBI:13193"/>
        <dbReference type="ChEBI" id="CHEBI:15377"/>
        <dbReference type="ChEBI" id="CHEBI:15825"/>
        <dbReference type="ChEBI" id="CHEBI:16708"/>
        <dbReference type="ChEBI" id="CHEBI:17499"/>
        <dbReference type="ChEBI" id="CHEBI:17660"/>
        <dbReference type="EC" id="1.5.99.12"/>
    </reaction>
</comment>
<evidence type="ECO:0000313" key="10">
    <source>
        <dbReference type="EMBL" id="RAL51857.1"/>
    </source>
</evidence>
<evidence type="ECO:0000256" key="3">
    <source>
        <dbReference type="ARBA" id="ARBA00011928"/>
    </source>
</evidence>
<dbReference type="EMBL" id="NQVE01000046">
    <property type="protein sequence ID" value="RAL51857.1"/>
    <property type="molecule type" value="Genomic_DNA"/>
</dbReference>
<dbReference type="SUPFAM" id="SSF56176">
    <property type="entry name" value="FAD-binding/transporter-associated domain-like"/>
    <property type="match status" value="1"/>
</dbReference>
<sequence length="535" mass="60004">MKQINTILLRFIILILTSCGGIDKSSLCSTYPSPALHESNGSSLPSSLRGALKLEGYLSFDNIEHAAKDFGNTHHFLPSAVLYPKSASDISSLIQYISGTELTVAARGRGHSLQGQSQANNGVVVHMESLRAPRMRFQTVGDSPYVDASAGELWINLLHESLKHGLSPKSWTDYLHLSIGGTLSNAGISGQAFRHGPQINNVYQLEVVTGRGEKMTCSEEQNTDLFNATLGGLGQFGVITRARIALEPAPKMVKWARVLYSDFAKFCKDQEALISSKDPFDYVEGFVVINRTGLVNNWRSIFNPKDPVQASKFSSEGKTLFCLEVAKYFNQEEGGFIRKKIDTLLSKLNYIPSTLFLTEVPYKDFLDRVHTSEMKLREKGLWEVPHPWLNLMIPKTKIHAFAKEVFGNIVTDTSNGPILIYPIDKSKWRKGTSLVTPEENVFYLVAFLSSAIPLSTGKDGLQHIISQNRRILDFCRRDKIGMKQYLPHYSTTEEWKAHFGSQWEAFVRRKSLYDPLAILAPGHRIFRRVTLQQQS</sequence>
<dbReference type="InterPro" id="IPR016164">
    <property type="entry name" value="FAD-linked_Oxase-like_C"/>
</dbReference>
<evidence type="ECO:0000259" key="9">
    <source>
        <dbReference type="PROSITE" id="PS51387"/>
    </source>
</evidence>
<dbReference type="InterPro" id="IPR036318">
    <property type="entry name" value="FAD-bd_PCMH-like_sf"/>
</dbReference>
<dbReference type="Proteomes" id="UP000249390">
    <property type="component" value="Unassembled WGS sequence"/>
</dbReference>
<comment type="caution">
    <text evidence="10">The sequence shown here is derived from an EMBL/GenBank/DDBJ whole genome shotgun (WGS) entry which is preliminary data.</text>
</comment>
<dbReference type="GO" id="GO:0019139">
    <property type="term" value="F:cytokinin dehydrogenase activity"/>
    <property type="evidence" value="ECO:0007669"/>
    <property type="project" value="UniProtKB-EC"/>
</dbReference>
<dbReference type="InterPro" id="IPR006094">
    <property type="entry name" value="Oxid_FAD_bind_N"/>
</dbReference>
<dbReference type="EC" id="1.5.99.12" evidence="3"/>
<dbReference type="Gene3D" id="3.30.43.10">
    <property type="entry name" value="Uridine Diphospho-n-acetylenolpyruvylglucosamine Reductase, domain 2"/>
    <property type="match status" value="1"/>
</dbReference>
<dbReference type="Gene3D" id="3.30.465.10">
    <property type="match status" value="1"/>
</dbReference>
<keyword evidence="6" id="KW-0560">Oxidoreductase</keyword>
<dbReference type="PROSITE" id="PS00862">
    <property type="entry name" value="OX2_COVAL_FAD"/>
    <property type="match status" value="1"/>
</dbReference>
<evidence type="ECO:0000256" key="5">
    <source>
        <dbReference type="ARBA" id="ARBA00022827"/>
    </source>
</evidence>
<evidence type="ECO:0000256" key="4">
    <source>
        <dbReference type="ARBA" id="ARBA00022630"/>
    </source>
</evidence>
<reference evidence="10 11" key="1">
    <citation type="submission" date="2018-06" db="EMBL/GenBank/DDBJ databases">
        <title>The Genome of Cuscuta australis (Dodder) Provides Insight into the Evolution of Plant Parasitism.</title>
        <authorList>
            <person name="Liu H."/>
        </authorList>
    </citation>
    <scope>NUCLEOTIDE SEQUENCE [LARGE SCALE GENOMIC DNA]</scope>
    <source>
        <strain evidence="11">cv. Yunnan</strain>
        <tissue evidence="10">Vines</tissue>
    </source>
</reference>
<keyword evidence="11" id="KW-1185">Reference proteome</keyword>
<dbReference type="InterPro" id="IPR016169">
    <property type="entry name" value="FAD-bd_PCMH_sub2"/>
</dbReference>
<feature type="domain" description="FAD-binding PCMH-type" evidence="9">
    <location>
        <begin position="74"/>
        <end position="249"/>
    </location>
</feature>
<evidence type="ECO:0000256" key="6">
    <source>
        <dbReference type="ARBA" id="ARBA00023002"/>
    </source>
</evidence>
<dbReference type="FunFam" id="3.40.462.10:FF:000001">
    <property type="entry name" value="Cytokinin dehydrogenase 2"/>
    <property type="match status" value="1"/>
</dbReference>
<dbReference type="GO" id="GO:0009690">
    <property type="term" value="P:cytokinin metabolic process"/>
    <property type="evidence" value="ECO:0007669"/>
    <property type="project" value="InterPro"/>
</dbReference>
<protein>
    <recommendedName>
        <fullName evidence="3">cytokinin dehydrogenase</fullName>
        <ecNumber evidence="3">1.5.99.12</ecNumber>
    </recommendedName>
</protein>
<comment type="similarity">
    <text evidence="2">Belongs to the oxygen-dependent FAD-linked oxidoreductase family.</text>
</comment>
<dbReference type="PANTHER" id="PTHR13878:SF120">
    <property type="entry name" value="CYTOKININ DEHYDROGENASE"/>
    <property type="match status" value="1"/>
</dbReference>
<feature type="signal peptide" evidence="8">
    <location>
        <begin position="1"/>
        <end position="19"/>
    </location>
</feature>
<dbReference type="SUPFAM" id="SSF55103">
    <property type="entry name" value="FAD-linked oxidases, C-terminal domain"/>
    <property type="match status" value="1"/>
</dbReference>